<name>A0A062UJR7_9PROT</name>
<dbReference type="PANTHER" id="PTHR46696:SF1">
    <property type="entry name" value="CYTOCHROME P450 YJIB-RELATED"/>
    <property type="match status" value="1"/>
</dbReference>
<organism evidence="9 10">
    <name type="scientific">Hyphomonas chukchiensis</name>
    <dbReference type="NCBI Taxonomy" id="1280947"/>
    <lineage>
        <taxon>Bacteria</taxon>
        <taxon>Pseudomonadati</taxon>
        <taxon>Pseudomonadota</taxon>
        <taxon>Alphaproteobacteria</taxon>
        <taxon>Hyphomonadales</taxon>
        <taxon>Hyphomonadaceae</taxon>
        <taxon>Hyphomonas</taxon>
    </lineage>
</organism>
<dbReference type="Pfam" id="PF00067">
    <property type="entry name" value="p450"/>
    <property type="match status" value="1"/>
</dbReference>
<dbReference type="EMBL" id="AWFG01000020">
    <property type="protein sequence ID" value="KCZ58671.1"/>
    <property type="molecule type" value="Genomic_DNA"/>
</dbReference>
<dbReference type="InterPro" id="IPR017972">
    <property type="entry name" value="Cyt_P450_CS"/>
</dbReference>
<dbReference type="PATRIC" id="fig|1280947.3.peg.1756"/>
<dbReference type="InterPro" id="IPR002397">
    <property type="entry name" value="Cyt_P450_B"/>
</dbReference>
<dbReference type="GO" id="GO:0005506">
    <property type="term" value="F:iron ion binding"/>
    <property type="evidence" value="ECO:0007669"/>
    <property type="project" value="InterPro"/>
</dbReference>
<keyword evidence="10" id="KW-1185">Reference proteome</keyword>
<evidence type="ECO:0000313" key="9">
    <source>
        <dbReference type="EMBL" id="KCZ58671.1"/>
    </source>
</evidence>
<evidence type="ECO:0000313" key="10">
    <source>
        <dbReference type="Proteomes" id="UP000027190"/>
    </source>
</evidence>
<dbReference type="AlphaFoldDB" id="A0A062UJR7"/>
<dbReference type="GO" id="GO:0004497">
    <property type="term" value="F:monooxygenase activity"/>
    <property type="evidence" value="ECO:0007669"/>
    <property type="project" value="UniProtKB-KW"/>
</dbReference>
<evidence type="ECO:0000256" key="4">
    <source>
        <dbReference type="ARBA" id="ARBA00023002"/>
    </source>
</evidence>
<comment type="caution">
    <text evidence="9">The sequence shown here is derived from an EMBL/GenBank/DDBJ whole genome shotgun (WGS) entry which is preliminary data.</text>
</comment>
<dbReference type="GO" id="GO:0016705">
    <property type="term" value="F:oxidoreductase activity, acting on paired donors, with incorporation or reduction of molecular oxygen"/>
    <property type="evidence" value="ECO:0007669"/>
    <property type="project" value="InterPro"/>
</dbReference>
<dbReference type="OrthoDB" id="9801155at2"/>
<dbReference type="eggNOG" id="COG2124">
    <property type="taxonomic scope" value="Bacteria"/>
</dbReference>
<keyword evidence="4 8" id="KW-0560">Oxidoreductase</keyword>
<evidence type="ECO:0000256" key="7">
    <source>
        <dbReference type="ARBA" id="ARBA00043906"/>
    </source>
</evidence>
<keyword evidence="5 8" id="KW-0408">Iron</keyword>
<comment type="function">
    <text evidence="7">Cytochromes P450 are a group of heme-thiolate monooxygenases. They oxidize a variety of structurally unrelated compounds, including steroids, fatty acids, and xenobiotics.</text>
</comment>
<evidence type="ECO:0000256" key="8">
    <source>
        <dbReference type="RuleBase" id="RU000461"/>
    </source>
</evidence>
<dbReference type="FunFam" id="1.10.630.10:FF:000018">
    <property type="entry name" value="Cytochrome P450 monooxygenase"/>
    <property type="match status" value="1"/>
</dbReference>
<evidence type="ECO:0000256" key="1">
    <source>
        <dbReference type="ARBA" id="ARBA00010617"/>
    </source>
</evidence>
<dbReference type="Gene3D" id="1.10.630.10">
    <property type="entry name" value="Cytochrome P450"/>
    <property type="match status" value="1"/>
</dbReference>
<dbReference type="InterPro" id="IPR036396">
    <property type="entry name" value="Cyt_P450_sf"/>
</dbReference>
<dbReference type="GO" id="GO:0020037">
    <property type="term" value="F:heme binding"/>
    <property type="evidence" value="ECO:0007669"/>
    <property type="project" value="InterPro"/>
</dbReference>
<dbReference type="PANTHER" id="PTHR46696">
    <property type="entry name" value="P450, PUTATIVE (EUROFUNG)-RELATED"/>
    <property type="match status" value="1"/>
</dbReference>
<keyword evidence="2 8" id="KW-0349">Heme</keyword>
<evidence type="ECO:0000256" key="5">
    <source>
        <dbReference type="ARBA" id="ARBA00023004"/>
    </source>
</evidence>
<proteinExistence type="inferred from homology"/>
<gene>
    <name evidence="9" type="ORF">HY30_15815</name>
</gene>
<protein>
    <recommendedName>
        <fullName evidence="11">Cytochrome P450</fullName>
    </recommendedName>
</protein>
<keyword evidence="6 8" id="KW-0503">Monooxygenase</keyword>
<dbReference type="RefSeq" id="WP_051615176.1">
    <property type="nucleotide sequence ID" value="NZ_AWFG01000020.1"/>
</dbReference>
<dbReference type="InterPro" id="IPR001128">
    <property type="entry name" value="Cyt_P450"/>
</dbReference>
<dbReference type="Proteomes" id="UP000027190">
    <property type="component" value="Unassembled WGS sequence"/>
</dbReference>
<dbReference type="CDD" id="cd11033">
    <property type="entry name" value="CYP142-like"/>
    <property type="match status" value="1"/>
</dbReference>
<evidence type="ECO:0000256" key="3">
    <source>
        <dbReference type="ARBA" id="ARBA00022723"/>
    </source>
</evidence>
<dbReference type="PRINTS" id="PR00385">
    <property type="entry name" value="P450"/>
</dbReference>
<evidence type="ECO:0008006" key="11">
    <source>
        <dbReference type="Google" id="ProtNLM"/>
    </source>
</evidence>
<reference evidence="9 10" key="1">
    <citation type="journal article" date="2014" name="Antonie Van Leeuwenhoek">
        <title>Hyphomonas beringensis sp. nov. and Hyphomonas chukchiensis sp. nov., isolated from surface seawater of the Bering Sea and Chukchi Sea.</title>
        <authorList>
            <person name="Li C."/>
            <person name="Lai Q."/>
            <person name="Li G."/>
            <person name="Dong C."/>
            <person name="Wang J."/>
            <person name="Liao Y."/>
            <person name="Shao Z."/>
        </authorList>
    </citation>
    <scope>NUCLEOTIDE SEQUENCE [LARGE SCALE GENOMIC DNA]</scope>
    <source>
        <strain evidence="9 10">BH-BN04-4</strain>
    </source>
</reference>
<dbReference type="STRING" id="1280947.HY30_15815"/>
<dbReference type="SUPFAM" id="SSF48264">
    <property type="entry name" value="Cytochrome P450"/>
    <property type="match status" value="1"/>
</dbReference>
<keyword evidence="3 8" id="KW-0479">Metal-binding</keyword>
<dbReference type="PRINTS" id="PR00359">
    <property type="entry name" value="BP450"/>
</dbReference>
<evidence type="ECO:0000256" key="6">
    <source>
        <dbReference type="ARBA" id="ARBA00023033"/>
    </source>
</evidence>
<comment type="similarity">
    <text evidence="1 8">Belongs to the cytochrome P450 family.</text>
</comment>
<evidence type="ECO:0000256" key="2">
    <source>
        <dbReference type="ARBA" id="ARBA00022617"/>
    </source>
</evidence>
<dbReference type="PROSITE" id="PS00086">
    <property type="entry name" value="CYTOCHROME_P450"/>
    <property type="match status" value="1"/>
</dbReference>
<accession>A0A062UJR7</accession>
<sequence>MLGTSEPNSVRIPNDKVSTLVDPQAYADGKILDTYKWLRKHNPLGLAVAEGFDHFWVVTRAVDIRYISLKNDLFHSGDTQFSFMDKGSDERIREITGGSPHLVHSLVSMDPPDHVKYRFIAQSYFMPQSVRKLEDRVREIAREFADKMLSTGGECDFLTEVALNYPLRVIMSIFGVPVEDEPIMLKLTQELFGAQDPEVSGAGKVLSAEEQAEYLSKTVEGFHAYFRNLSKDRRANPRDDLSSVIANAKVDGKPIPEHAEMGYYITVATAGHDTTSTSTAIAMSQLAGNPDQFQKVKADPSLIPQLVDEAIRWATPIKSFMRSAVEDVEVAGRHLSKGDWIMLCYGSGNRDEAVYDDPDAFRVDRTPNPHVSFGSGPHICLGMHLAKLEMRVLFEELLPRLKSVELNGTPRMIPSLFITGPKAIPIKFVAESGV</sequence>